<dbReference type="Gene3D" id="3.40.50.980">
    <property type="match status" value="2"/>
</dbReference>
<protein>
    <recommendedName>
        <fullName evidence="1">AMP-dependent synthetase/ligase domain-containing protein</fullName>
    </recommendedName>
</protein>
<organism evidence="3">
    <name type="scientific">Pyrenophora teres f. teres (strain 0-1)</name>
    <name type="common">Barley net blotch fungus</name>
    <name type="synonym">Drechslera teres f. teres</name>
    <dbReference type="NCBI Taxonomy" id="861557"/>
    <lineage>
        <taxon>Eukaryota</taxon>
        <taxon>Fungi</taxon>
        <taxon>Dikarya</taxon>
        <taxon>Ascomycota</taxon>
        <taxon>Pezizomycotina</taxon>
        <taxon>Dothideomycetes</taxon>
        <taxon>Pleosporomycetidae</taxon>
        <taxon>Pleosporales</taxon>
        <taxon>Pleosporineae</taxon>
        <taxon>Pleosporaceae</taxon>
        <taxon>Pyrenophora</taxon>
    </lineage>
</organism>
<proteinExistence type="predicted"/>
<dbReference type="OrthoDB" id="416786at2759"/>
<evidence type="ECO:0000259" key="1">
    <source>
        <dbReference type="Pfam" id="PF00501"/>
    </source>
</evidence>
<evidence type="ECO:0000313" key="2">
    <source>
        <dbReference type="EMBL" id="EFQ90844.1"/>
    </source>
</evidence>
<accession>E3RTV5</accession>
<feature type="domain" description="AMP-dependent synthetase/ligase" evidence="1">
    <location>
        <begin position="2"/>
        <end position="69"/>
    </location>
</feature>
<dbReference type="InterPro" id="IPR000873">
    <property type="entry name" value="AMP-dep_synth/lig_dom"/>
</dbReference>
<dbReference type="Pfam" id="PF00501">
    <property type="entry name" value="AMP-binding"/>
    <property type="match status" value="1"/>
</dbReference>
<dbReference type="SUPFAM" id="SSF56801">
    <property type="entry name" value="Acetyl-CoA synthetase-like"/>
    <property type="match status" value="1"/>
</dbReference>
<dbReference type="GO" id="GO:0043041">
    <property type="term" value="P:amino acid activation for nonribosomal peptide biosynthetic process"/>
    <property type="evidence" value="ECO:0007669"/>
    <property type="project" value="TreeGrafter"/>
</dbReference>
<dbReference type="GO" id="GO:0005737">
    <property type="term" value="C:cytoplasm"/>
    <property type="evidence" value="ECO:0007669"/>
    <property type="project" value="TreeGrafter"/>
</dbReference>
<dbReference type="STRING" id="861557.E3RTV5"/>
<dbReference type="Proteomes" id="UP000001067">
    <property type="component" value="Unassembled WGS sequence"/>
</dbReference>
<dbReference type="HOGENOM" id="CLU_196222_0_0_1"/>
<dbReference type="AlphaFoldDB" id="E3RTV5"/>
<reference evidence="2 3" key="1">
    <citation type="journal article" date="2010" name="Genome Biol.">
        <title>A first genome assembly of the barley fungal pathogen Pyrenophora teres f. teres.</title>
        <authorList>
            <person name="Ellwood S.R."/>
            <person name="Liu Z."/>
            <person name="Syme R.A."/>
            <person name="Lai Z."/>
            <person name="Hane J.K."/>
            <person name="Keiper F."/>
            <person name="Moffat C.S."/>
            <person name="Oliver R.P."/>
            <person name="Friesen T.L."/>
        </authorList>
    </citation>
    <scope>NUCLEOTIDE SEQUENCE [LARGE SCALE GENOMIC DNA]</scope>
    <source>
        <strain evidence="2 3">0-1</strain>
    </source>
</reference>
<name>E3RTV5_PYRTT</name>
<dbReference type="PANTHER" id="PTHR45527">
    <property type="entry name" value="NONRIBOSOMAL PEPTIDE SYNTHETASE"/>
    <property type="match status" value="1"/>
</dbReference>
<sequence>MEQAKSRPDVPAIYAWDGELTYGELDALSTKLADHLIQLGVGPESRVPLCFEKSMWTVAMLAVFKAGGAFQSDTKASSGR</sequence>
<evidence type="ECO:0000313" key="3">
    <source>
        <dbReference type="Proteomes" id="UP000001067"/>
    </source>
</evidence>
<dbReference type="GO" id="GO:0044550">
    <property type="term" value="P:secondary metabolite biosynthetic process"/>
    <property type="evidence" value="ECO:0007669"/>
    <property type="project" value="TreeGrafter"/>
</dbReference>
<dbReference type="EMBL" id="GL535039">
    <property type="protein sequence ID" value="EFQ90844.1"/>
    <property type="molecule type" value="Genomic_DNA"/>
</dbReference>
<dbReference type="GO" id="GO:0031177">
    <property type="term" value="F:phosphopantetheine binding"/>
    <property type="evidence" value="ECO:0007669"/>
    <property type="project" value="TreeGrafter"/>
</dbReference>
<dbReference type="PANTHER" id="PTHR45527:SF1">
    <property type="entry name" value="FATTY ACID SYNTHASE"/>
    <property type="match status" value="1"/>
</dbReference>
<gene>
    <name evidence="2" type="ORF">PTT_12467</name>
</gene>
<dbReference type="KEGG" id="pte:PTT_12467"/>
<keyword evidence="3" id="KW-1185">Reference proteome</keyword>